<dbReference type="GO" id="GO:0009088">
    <property type="term" value="P:threonine biosynthetic process"/>
    <property type="evidence" value="ECO:0007669"/>
    <property type="project" value="TreeGrafter"/>
</dbReference>
<keyword evidence="3 5" id="KW-0560">Oxidoreductase</keyword>
<dbReference type="AlphaFoldDB" id="T1CUH2"/>
<dbReference type="Pfam" id="PF01118">
    <property type="entry name" value="Semialdhyde_dh"/>
    <property type="match status" value="1"/>
</dbReference>
<reference evidence="5" key="1">
    <citation type="submission" date="2013-08" db="EMBL/GenBank/DDBJ databases">
        <authorList>
            <person name="Mendez C."/>
            <person name="Richter M."/>
            <person name="Ferrer M."/>
            <person name="Sanchez J."/>
        </authorList>
    </citation>
    <scope>NUCLEOTIDE SEQUENCE</scope>
</reference>
<evidence type="ECO:0000313" key="5">
    <source>
        <dbReference type="EMBL" id="EQD73370.1"/>
    </source>
</evidence>
<organism evidence="5">
    <name type="scientific">mine drainage metagenome</name>
    <dbReference type="NCBI Taxonomy" id="410659"/>
    <lineage>
        <taxon>unclassified sequences</taxon>
        <taxon>metagenomes</taxon>
        <taxon>ecological metagenomes</taxon>
    </lineage>
</organism>
<dbReference type="NCBIfam" id="TIGR00978">
    <property type="entry name" value="asd_EA"/>
    <property type="match status" value="1"/>
</dbReference>
<dbReference type="EC" id="1.2.1.11" evidence="5"/>
<dbReference type="PANTHER" id="PTHR46718:SF1">
    <property type="entry name" value="ASPARTATE-SEMIALDEHYDE DEHYDROGENASE"/>
    <property type="match status" value="1"/>
</dbReference>
<dbReference type="SUPFAM" id="SSF55347">
    <property type="entry name" value="Glyceraldehyde-3-phosphate dehydrogenase-like, C-terminal domain"/>
    <property type="match status" value="1"/>
</dbReference>
<comment type="similarity">
    <text evidence="1">Belongs to the aspartate-semialdehyde dehydrogenase family.</text>
</comment>
<protein>
    <submittedName>
        <fullName evidence="5">Aspartate-semialdehyde dehydrogenase</fullName>
        <ecNumber evidence="5">1.2.1.11</ecNumber>
    </submittedName>
</protein>
<name>T1CUH2_9ZZZZ</name>
<dbReference type="SUPFAM" id="SSF51735">
    <property type="entry name" value="NAD(P)-binding Rossmann-fold domains"/>
    <property type="match status" value="1"/>
</dbReference>
<dbReference type="GO" id="GO:0046983">
    <property type="term" value="F:protein dimerization activity"/>
    <property type="evidence" value="ECO:0007669"/>
    <property type="project" value="InterPro"/>
</dbReference>
<dbReference type="InterPro" id="IPR005676">
    <property type="entry name" value="Asp_semi-ald_DH_pep-lack"/>
</dbReference>
<proteinExistence type="inferred from homology"/>
<dbReference type="InterPro" id="IPR051823">
    <property type="entry name" value="ASADH-related"/>
</dbReference>
<dbReference type="InterPro" id="IPR000534">
    <property type="entry name" value="Semialdehyde_DH_NAD-bd"/>
</dbReference>
<gene>
    <name evidence="5" type="ORF">B1B_03252</name>
</gene>
<evidence type="ECO:0000259" key="4">
    <source>
        <dbReference type="SMART" id="SM00859"/>
    </source>
</evidence>
<dbReference type="CDD" id="cd02315">
    <property type="entry name" value="ScASADH_like_N"/>
    <property type="match status" value="1"/>
</dbReference>
<dbReference type="InterPro" id="IPR012280">
    <property type="entry name" value="Semialdhyde_DH_dimer_dom"/>
</dbReference>
<dbReference type="GO" id="GO:0051287">
    <property type="term" value="F:NAD binding"/>
    <property type="evidence" value="ECO:0007669"/>
    <property type="project" value="InterPro"/>
</dbReference>
<keyword evidence="2" id="KW-0521">NADP</keyword>
<dbReference type="SMART" id="SM00859">
    <property type="entry name" value="Semialdhyde_dh"/>
    <property type="match status" value="1"/>
</dbReference>
<evidence type="ECO:0000256" key="3">
    <source>
        <dbReference type="ARBA" id="ARBA00023002"/>
    </source>
</evidence>
<sequence>MSDPRLPCAILGAGGYIGQQFARLLADHPFFEPPCLVGRDRGRSRTLEEAWVLAEAPPRDLARARIEPETPARLAARGVRVVFSALPSGTAGPIESALARRGVAVFSNAADHRLEPGVPLLVPEVNADHLELAGGRPSGRGLLVTNPNCSTTGLVLAIAPVVPLLRPRVIHVTTFQALSGAGYPGVPSLAIADNVIPYIPEEEEKMARETVRLLGRRHGRTVKDATIPVLASCVRVATRDGHLEAVTVEATRRPALADLERAWANFDPLAGWRLPTAPHPPVERTRVVDRPQPLRDRWAGTPERARGMAAVVGRVRWEPPYLRFVVLTHNAVRGGAGGSVLNAELAVEAG</sequence>
<dbReference type="CDD" id="cd18130">
    <property type="entry name" value="ASADH_C_arch_fung_like"/>
    <property type="match status" value="1"/>
</dbReference>
<dbReference type="Gene3D" id="3.40.50.720">
    <property type="entry name" value="NAD(P)-binding Rossmann-like Domain"/>
    <property type="match status" value="1"/>
</dbReference>
<comment type="caution">
    <text evidence="5">The sequence shown here is derived from an EMBL/GenBank/DDBJ whole genome shotgun (WGS) entry which is preliminary data.</text>
</comment>
<dbReference type="Pfam" id="PF02774">
    <property type="entry name" value="Semialdhyde_dhC"/>
    <property type="match status" value="1"/>
</dbReference>
<dbReference type="PIRSF" id="PIRSF000148">
    <property type="entry name" value="ASA_dh"/>
    <property type="match status" value="1"/>
</dbReference>
<dbReference type="Gene3D" id="3.30.360.10">
    <property type="entry name" value="Dihydrodipicolinate Reductase, domain 2"/>
    <property type="match status" value="1"/>
</dbReference>
<evidence type="ECO:0000256" key="1">
    <source>
        <dbReference type="ARBA" id="ARBA00010584"/>
    </source>
</evidence>
<dbReference type="GO" id="GO:0009086">
    <property type="term" value="P:methionine biosynthetic process"/>
    <property type="evidence" value="ECO:0007669"/>
    <property type="project" value="UniProtKB-ARBA"/>
</dbReference>
<dbReference type="InterPro" id="IPR036291">
    <property type="entry name" value="NAD(P)-bd_dom_sf"/>
</dbReference>
<dbReference type="GO" id="GO:0050661">
    <property type="term" value="F:NADP binding"/>
    <property type="evidence" value="ECO:0007669"/>
    <property type="project" value="InterPro"/>
</dbReference>
<evidence type="ECO:0000256" key="2">
    <source>
        <dbReference type="ARBA" id="ARBA00022857"/>
    </source>
</evidence>
<reference evidence="5" key="2">
    <citation type="journal article" date="2014" name="ISME J.">
        <title>Microbial stratification in low pH oxic and suboxic macroscopic growths along an acid mine drainage.</title>
        <authorList>
            <person name="Mendez-Garcia C."/>
            <person name="Mesa V."/>
            <person name="Sprenger R.R."/>
            <person name="Richter M."/>
            <person name="Diez M.S."/>
            <person name="Solano J."/>
            <person name="Bargiela R."/>
            <person name="Golyshina O.V."/>
            <person name="Manteca A."/>
            <person name="Ramos J.L."/>
            <person name="Gallego J.R."/>
            <person name="Llorente I."/>
            <person name="Martins Dos Santos V.A."/>
            <person name="Jensen O.N."/>
            <person name="Pelaez A.I."/>
            <person name="Sanchez J."/>
            <person name="Ferrer M."/>
        </authorList>
    </citation>
    <scope>NUCLEOTIDE SEQUENCE</scope>
</reference>
<feature type="domain" description="Semialdehyde dehydrogenase NAD-binding" evidence="4">
    <location>
        <begin position="7"/>
        <end position="133"/>
    </location>
</feature>
<dbReference type="NCBIfam" id="NF006416">
    <property type="entry name" value="PRK08664.1"/>
    <property type="match status" value="1"/>
</dbReference>
<dbReference type="GO" id="GO:0004073">
    <property type="term" value="F:aspartate-semialdehyde dehydrogenase activity"/>
    <property type="evidence" value="ECO:0007669"/>
    <property type="project" value="UniProtKB-EC"/>
</dbReference>
<accession>T1CUH2</accession>
<feature type="non-terminal residue" evidence="5">
    <location>
        <position position="350"/>
    </location>
</feature>
<dbReference type="PANTHER" id="PTHR46718">
    <property type="entry name" value="ASPARTATE-SEMIALDEHYDE DEHYDROGENASE"/>
    <property type="match status" value="1"/>
</dbReference>
<dbReference type="EMBL" id="AUZY01001991">
    <property type="protein sequence ID" value="EQD73370.1"/>
    <property type="molecule type" value="Genomic_DNA"/>
</dbReference>